<dbReference type="EMBL" id="JAJADQ010000017">
    <property type="protein sequence ID" value="MCB2380423.1"/>
    <property type="molecule type" value="Genomic_DNA"/>
</dbReference>
<reference evidence="1" key="1">
    <citation type="submission" date="2021-10" db="EMBL/GenBank/DDBJ databases">
        <authorList>
            <person name="Dean J.D."/>
            <person name="Kim M.K."/>
            <person name="Newey C.N."/>
            <person name="Stoker T.S."/>
            <person name="Thompson D.W."/>
            <person name="Grose J.H."/>
        </authorList>
    </citation>
    <scope>NUCLEOTIDE SEQUENCE</scope>
    <source>
        <strain evidence="1">BT635</strain>
    </source>
</reference>
<evidence type="ECO:0008006" key="3">
    <source>
        <dbReference type="Google" id="ProtNLM"/>
    </source>
</evidence>
<keyword evidence="2" id="KW-1185">Reference proteome</keyword>
<organism evidence="1 2">
    <name type="scientific">Hymenobacter nitidus</name>
    <dbReference type="NCBI Taxonomy" id="2880929"/>
    <lineage>
        <taxon>Bacteria</taxon>
        <taxon>Pseudomonadati</taxon>
        <taxon>Bacteroidota</taxon>
        <taxon>Cytophagia</taxon>
        <taxon>Cytophagales</taxon>
        <taxon>Hymenobacteraceae</taxon>
        <taxon>Hymenobacter</taxon>
    </lineage>
</organism>
<evidence type="ECO:0000313" key="2">
    <source>
        <dbReference type="Proteomes" id="UP001165297"/>
    </source>
</evidence>
<dbReference type="Proteomes" id="UP001165297">
    <property type="component" value="Unassembled WGS sequence"/>
</dbReference>
<comment type="caution">
    <text evidence="1">The sequence shown here is derived from an EMBL/GenBank/DDBJ whole genome shotgun (WGS) entry which is preliminary data.</text>
</comment>
<gene>
    <name evidence="1" type="ORF">LGH70_22715</name>
</gene>
<name>A0ABS8AJ15_9BACT</name>
<proteinExistence type="predicted"/>
<accession>A0ABS8AJ15</accession>
<evidence type="ECO:0000313" key="1">
    <source>
        <dbReference type="EMBL" id="MCB2380423.1"/>
    </source>
</evidence>
<sequence length="445" mass="49519">MAAKFNNGTRAAGVVAYQDSEDPNQFYYFPQSINSSLGENLTDFLVTYWGISDSFYDLVDGKYQSICGGVMGGKAKIEITEYQTKQIEKKIKNDYNIKNPRLLPLFLINVKVQPTFAGNVLGINSGGDAVFPDTLSIGNEFTFVVGAANTRFASVVAARNRGEGMIVNPQFGINITGEAEFRGEPWTAEIECEISQVWSYARTHISASASFGWFKLGSGEYESIVRDLYRNNIIKSNYKEGSIFTEQYGRQMFEEAKKIFEAINAAALNGTGFFKFEPITDPEAKSSLVFGLFSGFSVSINASYTSSVFKQKINYKNTFTYTGNFKAKMPIGMALAVACNTSTYSHFQDINDSSEPCITDIKLRALNDRIRREEAKKDPLYARLQRTAGSIDHTEYARILAEIDNLNATETFRSLSQDNSKGIKFSGDSLIFGLDETTTDELFNI</sequence>
<dbReference type="RefSeq" id="WP_226190362.1">
    <property type="nucleotide sequence ID" value="NZ_JAJADQ010000017.1"/>
</dbReference>
<protein>
    <recommendedName>
        <fullName evidence="3">DUF5723 domain-containing protein</fullName>
    </recommendedName>
</protein>